<sequence>MRLRKKQLIGLIIVLFGISVFLQNSGLGDVLFWPLAFLFAGYFFRKYSRRWLGSVMYIFAGFLILNNLFSITFSLFGYLFAAFLIYAGYRFVTNQPVFDRKNPKIKEKDKMEGSSSSSPLRKSAGQHSFFVGDVKLMKTPFDLNDLNISGFIGDVKIDLSKAIISEGENTIAITGLIGDVDIYIPSDLDVSISSSAFIGDIDIIGDRKSGIGTQIYTESENYQQSTRRVKISISLFIGDVDVRFI</sequence>
<evidence type="ECO:0000256" key="1">
    <source>
        <dbReference type="SAM" id="Phobius"/>
    </source>
</evidence>
<dbReference type="EMBL" id="JAQKAB010000008">
    <property type="protein sequence ID" value="MDA7027464.1"/>
    <property type="molecule type" value="Genomic_DNA"/>
</dbReference>
<keyword evidence="1" id="KW-0472">Membrane</keyword>
<organism evidence="4 5">
    <name type="scientific">Bacillus changyiensis</name>
    <dbReference type="NCBI Taxonomy" id="3004103"/>
    <lineage>
        <taxon>Bacteria</taxon>
        <taxon>Bacillati</taxon>
        <taxon>Bacillota</taxon>
        <taxon>Bacilli</taxon>
        <taxon>Bacillales</taxon>
        <taxon>Bacillaceae</taxon>
        <taxon>Bacillus</taxon>
    </lineage>
</organism>
<dbReference type="InterPro" id="IPR024425">
    <property type="entry name" value="LiaF-like_C"/>
</dbReference>
<evidence type="ECO:0000313" key="5">
    <source>
        <dbReference type="Proteomes" id="UP001211894"/>
    </source>
</evidence>
<proteinExistence type="predicted"/>
<feature type="domain" description="Cell wall-active antibiotics response LiaF-like C-terminal" evidence="2">
    <location>
        <begin position="130"/>
        <end position="242"/>
    </location>
</feature>
<evidence type="ECO:0000313" key="4">
    <source>
        <dbReference type="EMBL" id="MDA7027464.1"/>
    </source>
</evidence>
<gene>
    <name evidence="4" type="primary">liaF</name>
    <name evidence="4" type="ORF">PJ311_12795</name>
</gene>
<dbReference type="NCBIfam" id="NF040535">
    <property type="entry name" value="LiaF_C_term"/>
    <property type="match status" value="1"/>
</dbReference>
<dbReference type="InterPro" id="IPR047793">
    <property type="entry name" value="LiaF_C"/>
</dbReference>
<dbReference type="Proteomes" id="UP001211894">
    <property type="component" value="Unassembled WGS sequence"/>
</dbReference>
<protein>
    <submittedName>
        <fullName evidence="4">Cell wall-active antibiotics response protein LiaF</fullName>
    </submittedName>
</protein>
<dbReference type="InterPro" id="IPR016975">
    <property type="entry name" value="Cell_wall_LiaF"/>
</dbReference>
<feature type="transmembrane region" description="Helical" evidence="1">
    <location>
        <begin position="52"/>
        <end position="69"/>
    </location>
</feature>
<dbReference type="Pfam" id="PF09922">
    <property type="entry name" value="LiaF-like_C"/>
    <property type="match status" value="1"/>
</dbReference>
<accession>A0ABT4X6U9</accession>
<comment type="caution">
    <text evidence="4">The sequence shown here is derived from an EMBL/GenBank/DDBJ whole genome shotgun (WGS) entry which is preliminary data.</text>
</comment>
<reference evidence="4 5" key="1">
    <citation type="submission" date="2023-01" db="EMBL/GenBank/DDBJ databases">
        <title>Bacillus changyiensis sp. nov., isolated from a coastal deposit.</title>
        <authorList>
            <person name="Xiao G."/>
            <person name="Lai Q."/>
            <person name="Hu Z."/>
            <person name="Shao Z."/>
        </authorList>
    </citation>
    <scope>NUCLEOTIDE SEQUENCE [LARGE SCALE GENOMIC DNA]</scope>
    <source>
        <strain evidence="4 5">CLL-7-23</strain>
    </source>
</reference>
<keyword evidence="1" id="KW-1133">Transmembrane helix</keyword>
<evidence type="ECO:0000259" key="2">
    <source>
        <dbReference type="Pfam" id="PF09922"/>
    </source>
</evidence>
<evidence type="ECO:0000259" key="3">
    <source>
        <dbReference type="Pfam" id="PF22570"/>
    </source>
</evidence>
<dbReference type="Pfam" id="PF22570">
    <property type="entry name" value="LiaF-TM"/>
    <property type="match status" value="1"/>
</dbReference>
<feature type="transmembrane region" description="Helical" evidence="1">
    <location>
        <begin position="30"/>
        <end position="45"/>
    </location>
</feature>
<dbReference type="InterPro" id="IPR054331">
    <property type="entry name" value="LiaF_TM"/>
</dbReference>
<dbReference type="PIRSF" id="PIRSF031509">
    <property type="entry name" value="Cell_wall_LiaF/YvqF"/>
    <property type="match status" value="1"/>
</dbReference>
<feature type="domain" description="LiaF transmembrane" evidence="3">
    <location>
        <begin position="8"/>
        <end position="95"/>
    </location>
</feature>
<feature type="transmembrane region" description="Helical" evidence="1">
    <location>
        <begin position="7"/>
        <end position="24"/>
    </location>
</feature>
<dbReference type="RefSeq" id="WP_271341306.1">
    <property type="nucleotide sequence ID" value="NZ_JAQKAB010000008.1"/>
</dbReference>
<keyword evidence="1" id="KW-0812">Transmembrane</keyword>
<name>A0ABT4X6U9_9BACI</name>
<keyword evidence="5" id="KW-1185">Reference proteome</keyword>